<evidence type="ECO:0000259" key="5">
    <source>
        <dbReference type="PROSITE" id="PS50043"/>
    </source>
</evidence>
<dbReference type="InterPro" id="IPR016032">
    <property type="entry name" value="Sig_transdc_resp-reg_C-effctor"/>
</dbReference>
<keyword evidence="4" id="KW-0597">Phosphoprotein</keyword>
<dbReference type="SUPFAM" id="SSF52172">
    <property type="entry name" value="CheY-like"/>
    <property type="match status" value="1"/>
</dbReference>
<evidence type="ECO:0000256" key="4">
    <source>
        <dbReference type="PROSITE-ProRule" id="PRU00169"/>
    </source>
</evidence>
<dbReference type="PROSITE" id="PS50110">
    <property type="entry name" value="RESPONSE_REGULATORY"/>
    <property type="match status" value="1"/>
</dbReference>
<evidence type="ECO:0000256" key="2">
    <source>
        <dbReference type="ARBA" id="ARBA00023125"/>
    </source>
</evidence>
<dbReference type="PROSITE" id="PS50043">
    <property type="entry name" value="HTH_LUXR_2"/>
    <property type="match status" value="1"/>
</dbReference>
<dbReference type="InterPro" id="IPR036388">
    <property type="entry name" value="WH-like_DNA-bd_sf"/>
</dbReference>
<dbReference type="PRINTS" id="PR00038">
    <property type="entry name" value="HTHLUXR"/>
</dbReference>
<dbReference type="PANTHER" id="PTHR44688:SF16">
    <property type="entry name" value="DNA-BINDING TRANSCRIPTIONAL ACTIVATOR DEVR_DOSR"/>
    <property type="match status" value="1"/>
</dbReference>
<dbReference type="GO" id="GO:0006355">
    <property type="term" value="P:regulation of DNA-templated transcription"/>
    <property type="evidence" value="ECO:0007669"/>
    <property type="project" value="InterPro"/>
</dbReference>
<sequence length="218" mass="24361">MSPSRDGIVYVVDDDWRICEALNELMAASGLAALTFQSMADYLAQSRVDAPSCLVLDVDLPDINGLDFQEQFKNAHPPIVFITGYGDIPSSVRAIRHGAINFLTKPYDDAELLASIRTAIELDRADRAQRTVLQALRERYERLTPREREALALIVSGLLNKQSAAELGISEVTMQIHRSKIMQKMDASSLADLVRMADKLQIPINHSRSGRILFRDNH</sequence>
<evidence type="ECO:0000259" key="6">
    <source>
        <dbReference type="PROSITE" id="PS50110"/>
    </source>
</evidence>
<evidence type="ECO:0000256" key="3">
    <source>
        <dbReference type="ARBA" id="ARBA00023163"/>
    </source>
</evidence>
<dbReference type="InterPro" id="IPR000792">
    <property type="entry name" value="Tscrpt_reg_LuxR_C"/>
</dbReference>
<dbReference type="Gene3D" id="3.40.50.2300">
    <property type="match status" value="1"/>
</dbReference>
<dbReference type="InterPro" id="IPR001789">
    <property type="entry name" value="Sig_transdc_resp-reg_receiver"/>
</dbReference>
<keyword evidence="2" id="KW-0238">DNA-binding</keyword>
<accession>A0A4Z0NR89</accession>
<dbReference type="SMART" id="SM00448">
    <property type="entry name" value="REC"/>
    <property type="match status" value="1"/>
</dbReference>
<dbReference type="SUPFAM" id="SSF46894">
    <property type="entry name" value="C-terminal effector domain of the bipartite response regulators"/>
    <property type="match status" value="1"/>
</dbReference>
<dbReference type="AlphaFoldDB" id="A0A4Z0NR89"/>
<dbReference type="PANTHER" id="PTHR44688">
    <property type="entry name" value="DNA-BINDING TRANSCRIPTIONAL ACTIVATOR DEVR_DOSR"/>
    <property type="match status" value="1"/>
</dbReference>
<keyword evidence="3" id="KW-0804">Transcription</keyword>
<gene>
    <name evidence="7" type="ORF">EU555_10775</name>
</gene>
<dbReference type="GO" id="GO:0003677">
    <property type="term" value="F:DNA binding"/>
    <property type="evidence" value="ECO:0007669"/>
    <property type="project" value="UniProtKB-KW"/>
</dbReference>
<feature type="domain" description="HTH luxR-type" evidence="5">
    <location>
        <begin position="136"/>
        <end position="201"/>
    </location>
</feature>
<dbReference type="Proteomes" id="UP000297535">
    <property type="component" value="Unassembled WGS sequence"/>
</dbReference>
<feature type="modified residue" description="4-aspartylphosphate" evidence="4">
    <location>
        <position position="57"/>
    </location>
</feature>
<dbReference type="Pfam" id="PF00196">
    <property type="entry name" value="GerE"/>
    <property type="match status" value="1"/>
</dbReference>
<dbReference type="EMBL" id="SRLB01000007">
    <property type="protein sequence ID" value="TGD99661.1"/>
    <property type="molecule type" value="Genomic_DNA"/>
</dbReference>
<name>A0A4Z0NR89_9HYPH</name>
<organism evidence="7 8">
    <name type="scientific">Methylobacterium nonmethylotrophicum</name>
    <dbReference type="NCBI Taxonomy" id="1141884"/>
    <lineage>
        <taxon>Bacteria</taxon>
        <taxon>Pseudomonadati</taxon>
        <taxon>Pseudomonadota</taxon>
        <taxon>Alphaproteobacteria</taxon>
        <taxon>Hyphomicrobiales</taxon>
        <taxon>Methylobacteriaceae</taxon>
        <taxon>Methylobacterium</taxon>
    </lineage>
</organism>
<comment type="caution">
    <text evidence="7">The sequence shown here is derived from an EMBL/GenBank/DDBJ whole genome shotgun (WGS) entry which is preliminary data.</text>
</comment>
<evidence type="ECO:0000313" key="7">
    <source>
        <dbReference type="EMBL" id="TGD99661.1"/>
    </source>
</evidence>
<feature type="domain" description="Response regulatory" evidence="6">
    <location>
        <begin position="8"/>
        <end position="120"/>
    </location>
</feature>
<dbReference type="SMART" id="SM00421">
    <property type="entry name" value="HTH_LUXR"/>
    <property type="match status" value="1"/>
</dbReference>
<keyword evidence="1" id="KW-0805">Transcription regulation</keyword>
<dbReference type="Pfam" id="PF00072">
    <property type="entry name" value="Response_reg"/>
    <property type="match status" value="1"/>
</dbReference>
<dbReference type="InterPro" id="IPR011006">
    <property type="entry name" value="CheY-like_superfamily"/>
</dbReference>
<evidence type="ECO:0000313" key="8">
    <source>
        <dbReference type="Proteomes" id="UP000297535"/>
    </source>
</evidence>
<reference evidence="7 8" key="1">
    <citation type="submission" date="2019-04" db="EMBL/GenBank/DDBJ databases">
        <authorList>
            <person name="Feng G."/>
            <person name="Zhu H."/>
        </authorList>
    </citation>
    <scope>NUCLEOTIDE SEQUENCE [LARGE SCALE GENOMIC DNA]</scope>
    <source>
        <strain evidence="7 8">6HR-1</strain>
    </source>
</reference>
<dbReference type="Gene3D" id="1.10.10.10">
    <property type="entry name" value="Winged helix-like DNA-binding domain superfamily/Winged helix DNA-binding domain"/>
    <property type="match status" value="1"/>
</dbReference>
<dbReference type="CDD" id="cd06170">
    <property type="entry name" value="LuxR_C_like"/>
    <property type="match status" value="1"/>
</dbReference>
<dbReference type="RefSeq" id="WP_135414668.1">
    <property type="nucleotide sequence ID" value="NZ_SRLB01000007.1"/>
</dbReference>
<keyword evidence="8" id="KW-1185">Reference proteome</keyword>
<dbReference type="GO" id="GO:0000160">
    <property type="term" value="P:phosphorelay signal transduction system"/>
    <property type="evidence" value="ECO:0007669"/>
    <property type="project" value="InterPro"/>
</dbReference>
<dbReference type="OrthoDB" id="9782655at2"/>
<protein>
    <submittedName>
        <fullName evidence="7">Response regulator transcription factor</fullName>
    </submittedName>
</protein>
<proteinExistence type="predicted"/>
<evidence type="ECO:0000256" key="1">
    <source>
        <dbReference type="ARBA" id="ARBA00023015"/>
    </source>
</evidence>